<dbReference type="Proteomes" id="UP000255057">
    <property type="component" value="Unassembled WGS sequence"/>
</dbReference>
<dbReference type="RefSeq" id="WP_000805526.1">
    <property type="nucleotide sequence ID" value="NZ_BGDQ01000155.1"/>
</dbReference>
<dbReference type="Pfam" id="PF02413">
    <property type="entry name" value="Caudo_TAP"/>
    <property type="match status" value="1"/>
</dbReference>
<reference evidence="1" key="2">
    <citation type="submission" date="2017-03" db="EMBL/GenBank/DDBJ databases">
        <title>The mobilome is the main driver of stx2-positive O26:H11 Escherichia coli strains evolution.</title>
        <authorList>
            <person name="Delannoy S."/>
            <person name="Mariani-Kurkdjian P."/>
            <person name="Webb H.E."/>
            <person name="Bonacorsi S."/>
            <person name="Fach P."/>
        </authorList>
    </citation>
    <scope>NUCLEOTIDE SEQUENCE</scope>
    <source>
        <strain evidence="1">34870</strain>
    </source>
</reference>
<gene>
    <name evidence="2" type="primary">tfaE</name>
    <name evidence="1" type="ORF">ABE91_013385</name>
    <name evidence="2" type="ORF">NCTC8960_03957</name>
</gene>
<evidence type="ECO:0000313" key="4">
    <source>
        <dbReference type="Proteomes" id="UP000255057"/>
    </source>
</evidence>
<dbReference type="EMBL" id="UGFO01000006">
    <property type="protein sequence ID" value="STN13614.1"/>
    <property type="molecule type" value="Genomic_DNA"/>
</dbReference>
<sequence>MKPVFDADGLATEPGDVRCFYYDAVTGEYTGWSDEYIHIGVSMPGNSTDIDPGEVVAGKVPLFTGTDWKQEEDHRGMTVYSTADGKSATIDYIGQIRDGYTRIAPSTPYDKWDGEKWVTDTAAEYAANVGAAEAEKQSRIDRANAFINSKQWPGKAAIGRLKGDELAQYNLWLDYLDALYAVDFSTAPDVKWPGKPEE</sequence>
<dbReference type="InterPro" id="IPR051220">
    <property type="entry name" value="TFA_Chaperone"/>
</dbReference>
<reference evidence="1 3" key="1">
    <citation type="journal article" date="2015" name="Genome Announc.">
        <title>Draft Genome Sequences of Human-Pathogenic Escherichia coli O26:H11 Strains Carrying the stx2 Gene Only and Circulating in France.</title>
        <authorList>
            <person name="Delannoy S."/>
            <person name="Mariani-Kurkdjian P."/>
            <person name="Bonacorsi S."/>
            <person name="Liguori S."/>
            <person name="Ison S.A."/>
            <person name="Fach P."/>
        </authorList>
    </citation>
    <scope>NUCLEOTIDE SEQUENCE [LARGE SCALE GENOMIC DNA]</scope>
    <source>
        <strain evidence="1 3">34870</strain>
    </source>
</reference>
<organism evidence="2 4">
    <name type="scientific">Escherichia coli</name>
    <dbReference type="NCBI Taxonomy" id="562"/>
    <lineage>
        <taxon>Bacteria</taxon>
        <taxon>Pseudomonadati</taxon>
        <taxon>Pseudomonadota</taxon>
        <taxon>Gammaproteobacteria</taxon>
        <taxon>Enterobacterales</taxon>
        <taxon>Enterobacteriaceae</taxon>
        <taxon>Escherichia</taxon>
    </lineage>
</organism>
<accession>A0A136X201</accession>
<evidence type="ECO:0000313" key="3">
    <source>
        <dbReference type="Proteomes" id="UP000036331"/>
    </source>
</evidence>
<reference evidence="2 4" key="3">
    <citation type="submission" date="2018-06" db="EMBL/GenBank/DDBJ databases">
        <authorList>
            <consortium name="Pathogen Informatics"/>
            <person name="Doyle S."/>
        </authorList>
    </citation>
    <scope>NUCLEOTIDE SEQUENCE [LARGE SCALE GENOMIC DNA]</scope>
    <source>
        <strain evidence="2 4">NCTC8960</strain>
    </source>
</reference>
<name>A0A136X201_ECOLX</name>
<dbReference type="Proteomes" id="UP000036331">
    <property type="component" value="Unassembled WGS sequence"/>
</dbReference>
<protein>
    <submittedName>
        <fullName evidence="1">Phage tail protein</fullName>
    </submittedName>
    <submittedName>
        <fullName evidence="2">Tail fiber assembly protein from lambdoid prophage</fullName>
    </submittedName>
</protein>
<evidence type="ECO:0000313" key="2">
    <source>
        <dbReference type="EMBL" id="STN13614.1"/>
    </source>
</evidence>
<evidence type="ECO:0000313" key="1">
    <source>
        <dbReference type="EMBL" id="PBN76011.1"/>
    </source>
</evidence>
<dbReference type="PANTHER" id="PTHR34413">
    <property type="entry name" value="PROPHAGE TAIL FIBER ASSEMBLY PROTEIN HOMOLOG TFAE-RELATED-RELATED"/>
    <property type="match status" value="1"/>
</dbReference>
<dbReference type="PANTHER" id="PTHR34413:SF1">
    <property type="entry name" value="CYTOPLASMIC PROTEIN"/>
    <property type="match status" value="1"/>
</dbReference>
<dbReference type="EMBL" id="LDXE02000002">
    <property type="protein sequence ID" value="PBN76011.1"/>
    <property type="molecule type" value="Genomic_DNA"/>
</dbReference>
<dbReference type="InterPro" id="IPR003458">
    <property type="entry name" value="Phage_T4_Gp38_tail_assem"/>
</dbReference>
<proteinExistence type="predicted"/>
<dbReference type="AlphaFoldDB" id="A0A136X201"/>